<dbReference type="PANTHER" id="PTHR34139">
    <property type="entry name" value="UPF0331 PROTEIN MJ0127"/>
    <property type="match status" value="1"/>
</dbReference>
<name>B8HT74_CYAP4</name>
<dbReference type="PANTHER" id="PTHR34139:SF1">
    <property type="entry name" value="RNASE MJ1380-RELATED"/>
    <property type="match status" value="1"/>
</dbReference>
<gene>
    <name evidence="7" type="ordered locus">Cyan7425_1935</name>
</gene>
<dbReference type="GO" id="GO:0004540">
    <property type="term" value="F:RNA nuclease activity"/>
    <property type="evidence" value="ECO:0007669"/>
    <property type="project" value="InterPro"/>
</dbReference>
<reference evidence="7" key="1">
    <citation type="submission" date="2009-01" db="EMBL/GenBank/DDBJ databases">
        <title>Complete sequence of chromosome Cyanothece sp. PCC 7425.</title>
        <authorList>
            <consortium name="US DOE Joint Genome Institute"/>
            <person name="Lucas S."/>
            <person name="Copeland A."/>
            <person name="Lapidus A."/>
            <person name="Glavina del Rio T."/>
            <person name="Dalin E."/>
            <person name="Tice H."/>
            <person name="Bruce D."/>
            <person name="Goodwin L."/>
            <person name="Pitluck S."/>
            <person name="Sims D."/>
            <person name="Meineke L."/>
            <person name="Brettin T."/>
            <person name="Detter J.C."/>
            <person name="Han C."/>
            <person name="Larimer F."/>
            <person name="Land M."/>
            <person name="Hauser L."/>
            <person name="Kyrpides N."/>
            <person name="Ovchinnikova G."/>
            <person name="Liberton M."/>
            <person name="Stoeckel J."/>
            <person name="Banerjee A."/>
            <person name="Singh A."/>
            <person name="Page L."/>
            <person name="Sato H."/>
            <person name="Zhao L."/>
            <person name="Sherman L."/>
            <person name="Pakrasi H."/>
            <person name="Richardson P."/>
        </authorList>
    </citation>
    <scope>NUCLEOTIDE SEQUENCE</scope>
    <source>
        <strain evidence="7">PCC 7425</strain>
    </source>
</reference>
<dbReference type="OrthoDB" id="9810538at2"/>
<proteinExistence type="inferred from homology"/>
<keyword evidence="1" id="KW-0597">Phosphoprotein</keyword>
<keyword evidence="2" id="KW-1277">Toxin-antitoxin system</keyword>
<evidence type="ECO:0000256" key="3">
    <source>
        <dbReference type="ARBA" id="ARBA00022722"/>
    </source>
</evidence>
<evidence type="ECO:0000256" key="4">
    <source>
        <dbReference type="ARBA" id="ARBA00022741"/>
    </source>
</evidence>
<dbReference type="HOGENOM" id="CLU_142825_3_2_3"/>
<dbReference type="STRING" id="395961.Cyan7425_1935"/>
<accession>B8HT74</accession>
<keyword evidence="3" id="KW-0540">Nuclease</keyword>
<comment type="similarity">
    <text evidence="6">Belongs to the HepT RNase toxin family.</text>
</comment>
<dbReference type="GO" id="GO:0110001">
    <property type="term" value="C:toxin-antitoxin complex"/>
    <property type="evidence" value="ECO:0007669"/>
    <property type="project" value="InterPro"/>
</dbReference>
<organism evidence="7">
    <name type="scientific">Cyanothece sp. (strain PCC 7425 / ATCC 29141)</name>
    <dbReference type="NCBI Taxonomy" id="395961"/>
    <lineage>
        <taxon>Bacteria</taxon>
        <taxon>Bacillati</taxon>
        <taxon>Cyanobacteriota</taxon>
        <taxon>Cyanophyceae</taxon>
        <taxon>Gomontiellales</taxon>
        <taxon>Cyanothecaceae</taxon>
        <taxon>Cyanothece</taxon>
    </lineage>
</organism>
<keyword evidence="4" id="KW-0547">Nucleotide-binding</keyword>
<dbReference type="GO" id="GO:0016787">
    <property type="term" value="F:hydrolase activity"/>
    <property type="evidence" value="ECO:0007669"/>
    <property type="project" value="UniProtKB-KW"/>
</dbReference>
<dbReference type="Pfam" id="PF01934">
    <property type="entry name" value="HepT-like"/>
    <property type="match status" value="1"/>
</dbReference>
<sequence length="112" mass="12956">MQRDLQYLLDMLESAKLAVRYVAEKSKTDFCSDVQLQDAVIRRLAIIGEASRRVSEATRQNLPTIPWIEISGMRNRLIHEYDDLDLEIVWDTVQHSLVSMIEEIEKIIPSSP</sequence>
<dbReference type="EMBL" id="CP001344">
    <property type="protein sequence ID" value="ACL44300.1"/>
    <property type="molecule type" value="Genomic_DNA"/>
</dbReference>
<dbReference type="Gene3D" id="1.20.120.580">
    <property type="entry name" value="bsu32300-like"/>
    <property type="match status" value="1"/>
</dbReference>
<evidence type="ECO:0000256" key="1">
    <source>
        <dbReference type="ARBA" id="ARBA00022553"/>
    </source>
</evidence>
<evidence type="ECO:0008006" key="8">
    <source>
        <dbReference type="Google" id="ProtNLM"/>
    </source>
</evidence>
<dbReference type="KEGG" id="cyn:Cyan7425_1935"/>
<dbReference type="InterPro" id="IPR008201">
    <property type="entry name" value="HepT-like"/>
</dbReference>
<evidence type="ECO:0000313" key="7">
    <source>
        <dbReference type="EMBL" id="ACL44300.1"/>
    </source>
</evidence>
<dbReference type="InterPro" id="IPR051813">
    <property type="entry name" value="HepT_RNase_toxin"/>
</dbReference>
<protein>
    <recommendedName>
        <fullName evidence="8">DUF86 domain-containing protein</fullName>
    </recommendedName>
</protein>
<dbReference type="GO" id="GO:0000166">
    <property type="term" value="F:nucleotide binding"/>
    <property type="evidence" value="ECO:0007669"/>
    <property type="project" value="UniProtKB-KW"/>
</dbReference>
<evidence type="ECO:0000256" key="6">
    <source>
        <dbReference type="ARBA" id="ARBA00024207"/>
    </source>
</evidence>
<evidence type="ECO:0000256" key="5">
    <source>
        <dbReference type="ARBA" id="ARBA00022801"/>
    </source>
</evidence>
<evidence type="ECO:0000256" key="2">
    <source>
        <dbReference type="ARBA" id="ARBA00022649"/>
    </source>
</evidence>
<dbReference type="eggNOG" id="COG2361">
    <property type="taxonomic scope" value="Bacteria"/>
</dbReference>
<keyword evidence="5" id="KW-0378">Hydrolase</keyword>
<dbReference type="AlphaFoldDB" id="B8HT74"/>
<dbReference type="InterPro" id="IPR037038">
    <property type="entry name" value="HepT-like_sf"/>
</dbReference>